<evidence type="ECO:0000313" key="2">
    <source>
        <dbReference type="Proteomes" id="UP000886653"/>
    </source>
</evidence>
<comment type="caution">
    <text evidence="1">The sequence shown here is derived from an EMBL/GenBank/DDBJ whole genome shotgun (WGS) entry which is preliminary data.</text>
</comment>
<accession>A0A9P6NEB0</accession>
<reference evidence="1" key="1">
    <citation type="submission" date="2013-11" db="EMBL/GenBank/DDBJ databases">
        <title>Genome sequence of the fusiform rust pathogen reveals effectors for host alternation and coevolution with pine.</title>
        <authorList>
            <consortium name="DOE Joint Genome Institute"/>
            <person name="Smith K."/>
            <person name="Pendleton A."/>
            <person name="Kubisiak T."/>
            <person name="Anderson C."/>
            <person name="Salamov A."/>
            <person name="Aerts A."/>
            <person name="Riley R."/>
            <person name="Clum A."/>
            <person name="Lindquist E."/>
            <person name="Ence D."/>
            <person name="Campbell M."/>
            <person name="Kronenberg Z."/>
            <person name="Feau N."/>
            <person name="Dhillon B."/>
            <person name="Hamelin R."/>
            <person name="Burleigh J."/>
            <person name="Smith J."/>
            <person name="Yandell M."/>
            <person name="Nelson C."/>
            <person name="Grigoriev I."/>
            <person name="Davis J."/>
        </authorList>
    </citation>
    <scope>NUCLEOTIDE SEQUENCE</scope>
    <source>
        <strain evidence="1">G11</strain>
    </source>
</reference>
<evidence type="ECO:0000313" key="1">
    <source>
        <dbReference type="EMBL" id="KAG0142096.1"/>
    </source>
</evidence>
<dbReference type="AlphaFoldDB" id="A0A9P6NEB0"/>
<organism evidence="1 2">
    <name type="scientific">Cronartium quercuum f. sp. fusiforme G11</name>
    <dbReference type="NCBI Taxonomy" id="708437"/>
    <lineage>
        <taxon>Eukaryota</taxon>
        <taxon>Fungi</taxon>
        <taxon>Dikarya</taxon>
        <taxon>Basidiomycota</taxon>
        <taxon>Pucciniomycotina</taxon>
        <taxon>Pucciniomycetes</taxon>
        <taxon>Pucciniales</taxon>
        <taxon>Coleosporiaceae</taxon>
        <taxon>Cronartium</taxon>
    </lineage>
</organism>
<protein>
    <submittedName>
        <fullName evidence="1">Uncharacterized protein</fullName>
    </submittedName>
</protein>
<dbReference type="EMBL" id="MU167360">
    <property type="protein sequence ID" value="KAG0142096.1"/>
    <property type="molecule type" value="Genomic_DNA"/>
</dbReference>
<sequence length="156" mass="17964">MPTPTLRHHVLAYLKYIFGLRVVFLANDYNQSISPQTEPESLLAGAMILDQLEAEEDPTDVDFNTTLILISLRLLLTSAWDSAGGKASRKRKQRDDESMLVILGHGLVQAKHQRYLAPRFKRISRKENKQACFDDWFMETDRTWAVVVSFIEKLVR</sequence>
<keyword evidence="2" id="KW-1185">Reference proteome</keyword>
<proteinExistence type="predicted"/>
<name>A0A9P6NEB0_9BASI</name>
<gene>
    <name evidence="1" type="ORF">CROQUDRAFT_662957</name>
</gene>
<dbReference type="Proteomes" id="UP000886653">
    <property type="component" value="Unassembled WGS sequence"/>
</dbReference>